<dbReference type="Pfam" id="PF19287">
    <property type="entry name" value="DUF5910"/>
    <property type="match status" value="1"/>
</dbReference>
<proteinExistence type="predicted"/>
<accession>A0A8H5MDV2</accession>
<gene>
    <name evidence="1" type="ORF">D9757_005286</name>
</gene>
<sequence length="202" mass="22797">MLSSYSPKVEEYVKAGTLTAIEATSDTIGPGAYGAPFGARFPALREQVESRSETIIVIGNKAKILQAPKLYLPDPKNLHMGWETKDRLEYIKKKGMDPKTTLLFNSHYHWRNAYQLVIPPHYLIKSDLYPKEEYGTNSLGLRVVQVPTQDIPKQLGQLEASGLPACEWDTLGVRDWPADVKLSTAEGREKVLRDGWLRSNIW</sequence>
<evidence type="ECO:0000313" key="1">
    <source>
        <dbReference type="EMBL" id="KAF5390367.1"/>
    </source>
</evidence>
<dbReference type="AlphaFoldDB" id="A0A8H5MDV2"/>
<comment type="caution">
    <text evidence="1">The sequence shown here is derived from an EMBL/GenBank/DDBJ whole genome shotgun (WGS) entry which is preliminary data.</text>
</comment>
<reference evidence="1 2" key="1">
    <citation type="journal article" date="2020" name="ISME J.">
        <title>Uncovering the hidden diversity of litter-decomposition mechanisms in mushroom-forming fungi.</title>
        <authorList>
            <person name="Floudas D."/>
            <person name="Bentzer J."/>
            <person name="Ahren D."/>
            <person name="Johansson T."/>
            <person name="Persson P."/>
            <person name="Tunlid A."/>
        </authorList>
    </citation>
    <scope>NUCLEOTIDE SEQUENCE [LARGE SCALE GENOMIC DNA]</scope>
    <source>
        <strain evidence="1 2">CBS 406.79</strain>
    </source>
</reference>
<keyword evidence="2" id="KW-1185">Reference proteome</keyword>
<evidence type="ECO:0000313" key="2">
    <source>
        <dbReference type="Proteomes" id="UP000518752"/>
    </source>
</evidence>
<organism evidence="1 2">
    <name type="scientific">Collybiopsis confluens</name>
    <dbReference type="NCBI Taxonomy" id="2823264"/>
    <lineage>
        <taxon>Eukaryota</taxon>
        <taxon>Fungi</taxon>
        <taxon>Dikarya</taxon>
        <taxon>Basidiomycota</taxon>
        <taxon>Agaricomycotina</taxon>
        <taxon>Agaricomycetes</taxon>
        <taxon>Agaricomycetidae</taxon>
        <taxon>Agaricales</taxon>
        <taxon>Marasmiineae</taxon>
        <taxon>Omphalotaceae</taxon>
        <taxon>Collybiopsis</taxon>
    </lineage>
</organism>
<dbReference type="Proteomes" id="UP000518752">
    <property type="component" value="Unassembled WGS sequence"/>
</dbReference>
<protein>
    <submittedName>
        <fullName evidence="1">Uncharacterized protein</fullName>
    </submittedName>
</protein>
<dbReference type="InterPro" id="IPR045564">
    <property type="entry name" value="DUF5910"/>
</dbReference>
<name>A0A8H5MDV2_9AGAR</name>
<dbReference type="OrthoDB" id="3017589at2759"/>
<dbReference type="EMBL" id="JAACJN010000015">
    <property type="protein sequence ID" value="KAF5390367.1"/>
    <property type="molecule type" value="Genomic_DNA"/>
</dbReference>